<name>A0A0B6ZGW6_9EUPU</name>
<dbReference type="EMBL" id="HACG01020793">
    <property type="protein sequence ID" value="CEK67658.1"/>
    <property type="molecule type" value="Transcribed_RNA"/>
</dbReference>
<keyword evidence="1" id="KW-0732">Signal</keyword>
<evidence type="ECO:0000256" key="1">
    <source>
        <dbReference type="SAM" id="SignalP"/>
    </source>
</evidence>
<feature type="chain" id="PRO_5007391349" evidence="1">
    <location>
        <begin position="27"/>
        <end position="84"/>
    </location>
</feature>
<organism evidence="2">
    <name type="scientific">Arion vulgaris</name>
    <dbReference type="NCBI Taxonomy" id="1028688"/>
    <lineage>
        <taxon>Eukaryota</taxon>
        <taxon>Metazoa</taxon>
        <taxon>Spiralia</taxon>
        <taxon>Lophotrochozoa</taxon>
        <taxon>Mollusca</taxon>
        <taxon>Gastropoda</taxon>
        <taxon>Heterobranchia</taxon>
        <taxon>Euthyneura</taxon>
        <taxon>Panpulmonata</taxon>
        <taxon>Eupulmonata</taxon>
        <taxon>Stylommatophora</taxon>
        <taxon>Helicina</taxon>
        <taxon>Arionoidea</taxon>
        <taxon>Arionidae</taxon>
        <taxon>Arion</taxon>
    </lineage>
</organism>
<evidence type="ECO:0000313" key="2">
    <source>
        <dbReference type="EMBL" id="CEK67657.1"/>
    </source>
</evidence>
<gene>
    <name evidence="2" type="primary">ORF63454</name>
    <name evidence="3" type="synonym">ORF63457</name>
</gene>
<reference evidence="2" key="1">
    <citation type="submission" date="2014-12" db="EMBL/GenBank/DDBJ databases">
        <title>Insight into the proteome of Arion vulgaris.</title>
        <authorList>
            <person name="Aradska J."/>
            <person name="Bulat T."/>
            <person name="Smidak R."/>
            <person name="Sarate P."/>
            <person name="Gangsoo J."/>
            <person name="Sialana F."/>
            <person name="Bilban M."/>
            <person name="Lubec G."/>
        </authorList>
    </citation>
    <scope>NUCLEOTIDE SEQUENCE</scope>
    <source>
        <tissue evidence="2">Skin</tissue>
    </source>
</reference>
<feature type="signal peptide" evidence="1">
    <location>
        <begin position="1"/>
        <end position="26"/>
    </location>
</feature>
<protein>
    <submittedName>
        <fullName evidence="2">Uncharacterized protein</fullName>
    </submittedName>
</protein>
<dbReference type="AlphaFoldDB" id="A0A0B6ZGW6"/>
<evidence type="ECO:0000313" key="3">
    <source>
        <dbReference type="EMBL" id="CEK67658.1"/>
    </source>
</evidence>
<sequence length="84" mass="8828">MNMKADIRCCMIVLCCIAMIVTGIAANTTSVTNFTATTISSVNVTTIKRATTTNGCGQTSSPAMLLQISAALVMYRITDVIFSG</sequence>
<proteinExistence type="predicted"/>
<dbReference type="EMBL" id="HACG01020792">
    <property type="protein sequence ID" value="CEK67657.1"/>
    <property type="molecule type" value="Transcribed_RNA"/>
</dbReference>
<accession>A0A0B6ZGW6</accession>